<dbReference type="RefSeq" id="WP_201999331.1">
    <property type="nucleotide sequence ID" value="NZ_JAERSF010000001.1"/>
</dbReference>
<dbReference type="EMBL" id="JAERSF010000001">
    <property type="protein sequence ID" value="MBL0736365.1"/>
    <property type="molecule type" value="Genomic_DNA"/>
</dbReference>
<dbReference type="Proteomes" id="UP000603728">
    <property type="component" value="Unassembled WGS sequence"/>
</dbReference>
<sequence length="121" mass="14515">MSDFKNKTWILSDFIKFVQTKKDRSTNYNPEYYYDIYAPKNEDSLFPEMIIYIGNTVEIDDDDHEIYPDIVKEMNYWFSYSSDNFQDVIDLATSQNANLSILQLVECLNYYSEYDNFLDIK</sequence>
<name>A0ABS1KA73_9FLAO</name>
<feature type="domain" description="DUF7716" evidence="1">
    <location>
        <begin position="32"/>
        <end position="120"/>
    </location>
</feature>
<keyword evidence="3" id="KW-1185">Reference proteome</keyword>
<reference evidence="2 3" key="1">
    <citation type="submission" date="2021-01" db="EMBL/GenBank/DDBJ databases">
        <title>Genome seq and assembly of Flavobacterium sp. GN10.</title>
        <authorList>
            <person name="Chhetri G."/>
        </authorList>
    </citation>
    <scope>NUCLEOTIDE SEQUENCE [LARGE SCALE GENOMIC DNA]</scope>
    <source>
        <strain evidence="2 3">GN10</strain>
    </source>
</reference>
<evidence type="ECO:0000313" key="2">
    <source>
        <dbReference type="EMBL" id="MBL0736365.1"/>
    </source>
</evidence>
<evidence type="ECO:0000259" key="1">
    <source>
        <dbReference type="Pfam" id="PF24832"/>
    </source>
</evidence>
<dbReference type="InterPro" id="IPR056133">
    <property type="entry name" value="DUF7716"/>
</dbReference>
<comment type="caution">
    <text evidence="2">The sequence shown here is derived from an EMBL/GenBank/DDBJ whole genome shotgun (WGS) entry which is preliminary data.</text>
</comment>
<gene>
    <name evidence="2" type="ORF">JI750_05680</name>
</gene>
<dbReference type="Pfam" id="PF24832">
    <property type="entry name" value="DUF7716"/>
    <property type="match status" value="1"/>
</dbReference>
<protein>
    <recommendedName>
        <fullName evidence="1">DUF7716 domain-containing protein</fullName>
    </recommendedName>
</protein>
<evidence type="ECO:0000313" key="3">
    <source>
        <dbReference type="Proteomes" id="UP000603728"/>
    </source>
</evidence>
<organism evidence="2 3">
    <name type="scientific">Flavobacterium tagetis</name>
    <dbReference type="NCBI Taxonomy" id="2801336"/>
    <lineage>
        <taxon>Bacteria</taxon>
        <taxon>Pseudomonadati</taxon>
        <taxon>Bacteroidota</taxon>
        <taxon>Flavobacteriia</taxon>
        <taxon>Flavobacteriales</taxon>
        <taxon>Flavobacteriaceae</taxon>
        <taxon>Flavobacterium</taxon>
    </lineage>
</organism>
<accession>A0ABS1KA73</accession>
<proteinExistence type="predicted"/>